<accession>A0A9N8ZVT7</accession>
<organism evidence="2 3">
    <name type="scientific">Paraglomus occultum</name>
    <dbReference type="NCBI Taxonomy" id="144539"/>
    <lineage>
        <taxon>Eukaryota</taxon>
        <taxon>Fungi</taxon>
        <taxon>Fungi incertae sedis</taxon>
        <taxon>Mucoromycota</taxon>
        <taxon>Glomeromycotina</taxon>
        <taxon>Glomeromycetes</taxon>
        <taxon>Paraglomerales</taxon>
        <taxon>Paraglomeraceae</taxon>
        <taxon>Paraglomus</taxon>
    </lineage>
</organism>
<evidence type="ECO:0000313" key="1">
    <source>
        <dbReference type="EMBL" id="CAG8510122.1"/>
    </source>
</evidence>
<dbReference type="OrthoDB" id="5844105at2759"/>
<dbReference type="EMBL" id="CAJVPJ010000312">
    <property type="protein sequence ID" value="CAG8510141.1"/>
    <property type="molecule type" value="Genomic_DNA"/>
</dbReference>
<keyword evidence="3" id="KW-1185">Reference proteome</keyword>
<evidence type="ECO:0000313" key="2">
    <source>
        <dbReference type="EMBL" id="CAG8510141.1"/>
    </source>
</evidence>
<evidence type="ECO:0000313" key="3">
    <source>
        <dbReference type="Proteomes" id="UP000789572"/>
    </source>
</evidence>
<sequence length="105" mass="12067">MTGTIMYNGVILLDYTADCVHIVAKMRPDEGGQHVPVHKDADMFEETPTYVRRKRKNQEHHMIATEYIRRATRLDISQLRSHKKLGEWYVRISANLQSGNTGLVG</sequence>
<protein>
    <submittedName>
        <fullName evidence="1">4162_t:CDS:1</fullName>
    </submittedName>
    <submittedName>
        <fullName evidence="2">4163_t:CDS:1</fullName>
    </submittedName>
</protein>
<comment type="caution">
    <text evidence="2">The sequence shown here is derived from an EMBL/GenBank/DDBJ whole genome shotgun (WGS) entry which is preliminary data.</text>
</comment>
<dbReference type="EMBL" id="CAJVPJ010000312">
    <property type="protein sequence ID" value="CAG8510122.1"/>
    <property type="molecule type" value="Genomic_DNA"/>
</dbReference>
<dbReference type="AlphaFoldDB" id="A0A9N8ZVT7"/>
<reference evidence="2" key="1">
    <citation type="submission" date="2021-06" db="EMBL/GenBank/DDBJ databases">
        <authorList>
            <person name="Kallberg Y."/>
            <person name="Tangrot J."/>
            <person name="Rosling A."/>
        </authorList>
    </citation>
    <scope>NUCLEOTIDE SEQUENCE</scope>
    <source>
        <strain evidence="2">IA702</strain>
    </source>
</reference>
<gene>
    <name evidence="1" type="ORF">POCULU_LOCUS3024</name>
    <name evidence="2" type="ORF">POCULU_LOCUS3025</name>
</gene>
<name>A0A9N8ZVT7_9GLOM</name>
<proteinExistence type="predicted"/>
<dbReference type="Proteomes" id="UP000789572">
    <property type="component" value="Unassembled WGS sequence"/>
</dbReference>